<dbReference type="Pfam" id="PF19040">
    <property type="entry name" value="SGNH"/>
    <property type="match status" value="1"/>
</dbReference>
<evidence type="ECO:0000259" key="5">
    <source>
        <dbReference type="Pfam" id="PF19040"/>
    </source>
</evidence>
<dbReference type="InterPro" id="IPR002656">
    <property type="entry name" value="Acyl_transf_3_dom"/>
</dbReference>
<keyword evidence="3" id="KW-0812">Transmembrane</keyword>
<dbReference type="Proteomes" id="UP001398420">
    <property type="component" value="Unassembled WGS sequence"/>
</dbReference>
<dbReference type="EC" id="2.3.1.-" evidence="6"/>
<evidence type="ECO:0000256" key="1">
    <source>
        <dbReference type="ARBA" id="ARBA00004370"/>
    </source>
</evidence>
<name>A0ABU9LH16_9BACL</name>
<evidence type="ECO:0000313" key="7">
    <source>
        <dbReference type="Proteomes" id="UP001398420"/>
    </source>
</evidence>
<feature type="transmembrane region" description="Helical" evidence="3">
    <location>
        <begin position="35"/>
        <end position="54"/>
    </location>
</feature>
<organism evidence="6 7">
    <name type="scientific">Kurthia gibsonii</name>
    <dbReference type="NCBI Taxonomy" id="33946"/>
    <lineage>
        <taxon>Bacteria</taxon>
        <taxon>Bacillati</taxon>
        <taxon>Bacillota</taxon>
        <taxon>Bacilli</taxon>
        <taxon>Bacillales</taxon>
        <taxon>Caryophanaceae</taxon>
        <taxon>Kurthia</taxon>
    </lineage>
</organism>
<dbReference type="PANTHER" id="PTHR23028">
    <property type="entry name" value="ACETYLTRANSFERASE"/>
    <property type="match status" value="1"/>
</dbReference>
<sequence>MIQIERKFRPEIEGLRVVAALLVATYHIWFNRVSGGVDVFFVVSGFLITTSIISTINRTGTFKFLPYISKLLKRLLPSVFFILAVVLLLSFFLLPQTILDKTIKEIIASMFYFENWQLAFSNTDYLDSQQMKTPVEHFWAMSIQGQFYIIWFMLFAFILWAIKKYQIMNTRKLINFILGSVFIVSLIYSIYLTSVNQPFAYFITFTRVWEFSLGGLLCVNLAYIRINKVVAMMLGWLGLIGLVLTGMLFDVSQMFPGYIALWPMACAVFIIVSGTVTTRFGVRRILASPVMIKLGGLSFGVYLWHWVILSFYHYNISRENPNFLEGMTIIIASFILSYLMTRFIEKPIRESSTTRRAFRRISWIGTVNLILIAVLVSTNLFAQNQQAKNKTVENYPGAVAALGKVEVPDVPAYPTLANVFNDLPQSHIDGSNQTQKEADVKVGVYGKKEGYTATIAVVGSSHSEQWLGGVLKAVEGTDYRVLNITRSATRFSTGYDEDDIKSKWVENTLAYIKEQDIDLVVGHATASNTDKERIQEHLLNPLRELKEAGVQVLALRDNPRYTFNVVESLDQDGEQKTIEKMNRAQSQLDGAAWTKLEQSQEFHTLDLTKYFKIDDEFRPIIGNVVVYRDYDHITNTYAESFAPIFEKQFNDILKK</sequence>
<keyword evidence="6" id="KW-0012">Acyltransferase</keyword>
<feature type="transmembrane region" description="Helical" evidence="3">
    <location>
        <begin position="361"/>
        <end position="382"/>
    </location>
</feature>
<keyword evidence="7" id="KW-1185">Reference proteome</keyword>
<feature type="transmembrane region" description="Helical" evidence="3">
    <location>
        <begin position="12"/>
        <end position="29"/>
    </location>
</feature>
<feature type="transmembrane region" description="Helical" evidence="3">
    <location>
        <begin position="75"/>
        <end position="94"/>
    </location>
</feature>
<feature type="transmembrane region" description="Helical" evidence="3">
    <location>
        <begin position="322"/>
        <end position="340"/>
    </location>
</feature>
<comment type="caution">
    <text evidence="6">The sequence shown here is derived from an EMBL/GenBank/DDBJ whole genome shotgun (WGS) entry which is preliminary data.</text>
</comment>
<feature type="transmembrane region" description="Helical" evidence="3">
    <location>
        <begin position="294"/>
        <end position="316"/>
    </location>
</feature>
<feature type="transmembrane region" description="Helical" evidence="3">
    <location>
        <begin position="199"/>
        <end position="222"/>
    </location>
</feature>
<dbReference type="InterPro" id="IPR043968">
    <property type="entry name" value="SGNH"/>
</dbReference>
<dbReference type="Pfam" id="PF01757">
    <property type="entry name" value="Acyl_transf_3"/>
    <property type="match status" value="1"/>
</dbReference>
<evidence type="ECO:0000259" key="4">
    <source>
        <dbReference type="Pfam" id="PF01757"/>
    </source>
</evidence>
<dbReference type="EMBL" id="JBCEWA010000001">
    <property type="protein sequence ID" value="MEL5986822.1"/>
    <property type="molecule type" value="Genomic_DNA"/>
</dbReference>
<proteinExistence type="inferred from homology"/>
<feature type="transmembrane region" description="Helical" evidence="3">
    <location>
        <begin position="261"/>
        <end position="282"/>
    </location>
</feature>
<dbReference type="InterPro" id="IPR050879">
    <property type="entry name" value="Acyltransferase_3"/>
</dbReference>
<evidence type="ECO:0000256" key="2">
    <source>
        <dbReference type="ARBA" id="ARBA00007400"/>
    </source>
</evidence>
<gene>
    <name evidence="6" type="ORF">AAF454_00135</name>
</gene>
<feature type="transmembrane region" description="Helical" evidence="3">
    <location>
        <begin position="229"/>
        <end position="249"/>
    </location>
</feature>
<comment type="subcellular location">
    <subcellularLocation>
        <location evidence="1">Membrane</location>
    </subcellularLocation>
</comment>
<dbReference type="GO" id="GO:0016746">
    <property type="term" value="F:acyltransferase activity"/>
    <property type="evidence" value="ECO:0007669"/>
    <property type="project" value="UniProtKB-KW"/>
</dbReference>
<accession>A0ABU9LH16</accession>
<feature type="domain" description="Acyltransferase 3" evidence="4">
    <location>
        <begin position="11"/>
        <end position="341"/>
    </location>
</feature>
<evidence type="ECO:0000313" key="6">
    <source>
        <dbReference type="EMBL" id="MEL5986822.1"/>
    </source>
</evidence>
<evidence type="ECO:0000256" key="3">
    <source>
        <dbReference type="SAM" id="Phobius"/>
    </source>
</evidence>
<reference evidence="6 7" key="1">
    <citation type="submission" date="2024-04" db="EMBL/GenBank/DDBJ databases">
        <authorList>
            <person name="Wu Y.S."/>
            <person name="Zhang L."/>
        </authorList>
    </citation>
    <scope>NUCLEOTIDE SEQUENCE [LARGE SCALE GENOMIC DNA]</scope>
    <source>
        <strain evidence="6 7">KG-01</strain>
    </source>
</reference>
<dbReference type="RefSeq" id="WP_325942986.1">
    <property type="nucleotide sequence ID" value="NZ_JALKQX010000001.1"/>
</dbReference>
<protein>
    <submittedName>
        <fullName evidence="6">Acyltransferase family protein</fullName>
        <ecNumber evidence="6">2.3.1.-</ecNumber>
    </submittedName>
</protein>
<feature type="transmembrane region" description="Helical" evidence="3">
    <location>
        <begin position="173"/>
        <end position="193"/>
    </location>
</feature>
<feature type="domain" description="SGNH" evidence="5">
    <location>
        <begin position="441"/>
        <end position="647"/>
    </location>
</feature>
<feature type="transmembrane region" description="Helical" evidence="3">
    <location>
        <begin position="138"/>
        <end position="161"/>
    </location>
</feature>
<dbReference type="PANTHER" id="PTHR23028:SF53">
    <property type="entry name" value="ACYL_TRANSF_3 DOMAIN-CONTAINING PROTEIN"/>
    <property type="match status" value="1"/>
</dbReference>
<keyword evidence="3" id="KW-0472">Membrane</keyword>
<keyword evidence="3" id="KW-1133">Transmembrane helix</keyword>
<keyword evidence="6" id="KW-0808">Transferase</keyword>
<comment type="similarity">
    <text evidence="2">Belongs to the acyltransferase 3 family.</text>
</comment>